<dbReference type="Pfam" id="PF13579">
    <property type="entry name" value="Glyco_trans_4_4"/>
    <property type="match status" value="1"/>
</dbReference>
<dbReference type="Proteomes" id="UP001237823">
    <property type="component" value="Unassembled WGS sequence"/>
</dbReference>
<dbReference type="Pfam" id="PF00534">
    <property type="entry name" value="Glycos_transf_1"/>
    <property type="match status" value="1"/>
</dbReference>
<evidence type="ECO:0000313" key="6">
    <source>
        <dbReference type="Proteomes" id="UP001237823"/>
    </source>
</evidence>
<keyword evidence="1 5" id="KW-0328">Glycosyltransferase</keyword>
<feature type="domain" description="Glycosyl transferase family 1" evidence="3">
    <location>
        <begin position="196"/>
        <end position="333"/>
    </location>
</feature>
<dbReference type="SUPFAM" id="SSF53756">
    <property type="entry name" value="UDP-Glycosyltransferase/glycogen phosphorylase"/>
    <property type="match status" value="1"/>
</dbReference>
<gene>
    <name evidence="5" type="ORF">QUG92_13730</name>
</gene>
<reference evidence="5 6" key="1">
    <citation type="submission" date="2023-06" db="EMBL/GenBank/DDBJ databases">
        <authorList>
            <person name="Feng G."/>
            <person name="Li J."/>
            <person name="Zhu H."/>
        </authorList>
    </citation>
    <scope>NUCLEOTIDE SEQUENCE [LARGE SCALE GENOMIC DNA]</scope>
    <source>
        <strain evidence="5 6">RHCKG23</strain>
    </source>
</reference>
<evidence type="ECO:0000259" key="3">
    <source>
        <dbReference type="Pfam" id="PF00534"/>
    </source>
</evidence>
<evidence type="ECO:0000313" key="5">
    <source>
        <dbReference type="EMBL" id="MDM7886168.1"/>
    </source>
</evidence>
<dbReference type="EC" id="2.4.-.-" evidence="5"/>
<name>A0ABT7T9A9_9MICO</name>
<comment type="caution">
    <text evidence="5">The sequence shown here is derived from an EMBL/GenBank/DDBJ whole genome shotgun (WGS) entry which is preliminary data.</text>
</comment>
<keyword evidence="6" id="KW-1185">Reference proteome</keyword>
<dbReference type="InterPro" id="IPR001296">
    <property type="entry name" value="Glyco_trans_1"/>
</dbReference>
<feature type="domain" description="Glycosyltransferase subfamily 4-like N-terminal" evidence="4">
    <location>
        <begin position="14"/>
        <end position="161"/>
    </location>
</feature>
<dbReference type="Gene3D" id="3.40.50.2000">
    <property type="entry name" value="Glycogen Phosphorylase B"/>
    <property type="match status" value="2"/>
</dbReference>
<organism evidence="5 6">
    <name type="scientific">Curtobacterium citri</name>
    <dbReference type="NCBI Taxonomy" id="3055139"/>
    <lineage>
        <taxon>Bacteria</taxon>
        <taxon>Bacillati</taxon>
        <taxon>Actinomycetota</taxon>
        <taxon>Actinomycetes</taxon>
        <taxon>Micrococcales</taxon>
        <taxon>Microbacteriaceae</taxon>
        <taxon>Curtobacterium</taxon>
    </lineage>
</organism>
<evidence type="ECO:0000259" key="4">
    <source>
        <dbReference type="Pfam" id="PF13579"/>
    </source>
</evidence>
<sequence>MRILVVTDSPEVWGAERSLADLAEAGPDEGIHYTVLAPGKSPVHAFLAERGIATLPINLPIHPALRRGGLQHAGFLDLVAEGFATVRSAVALARVARRFDGVLSFSLWRNADVLIGARLSRVQAWVDLHETFTGRLGKLVNGALLSKFDAVVAPSRWMLKQTGVDLEKGYVVPRMIDVAAEGACAGSADRTKRSFTAGVFGQLQPHKGHSLVIEAALRAAKKQPVTVLFVGSGGDPSTRSAVERAVAEHPEIFHLRGAQGTEVLGLMEGCRAVINASEHEAFGRTMIEAALSGADPIAVGEGGPAEIVSSLGFGSAIDRSVEALEALLVEIARCGEPLASVADRQNILQETFGRRTVGKAYSEVFKSGRIK</sequence>
<dbReference type="CDD" id="cd03801">
    <property type="entry name" value="GT4_PimA-like"/>
    <property type="match status" value="1"/>
</dbReference>
<dbReference type="GO" id="GO:0016757">
    <property type="term" value="F:glycosyltransferase activity"/>
    <property type="evidence" value="ECO:0007669"/>
    <property type="project" value="UniProtKB-KW"/>
</dbReference>
<dbReference type="PANTHER" id="PTHR12526">
    <property type="entry name" value="GLYCOSYLTRANSFERASE"/>
    <property type="match status" value="1"/>
</dbReference>
<dbReference type="RefSeq" id="WP_289459443.1">
    <property type="nucleotide sequence ID" value="NZ_JAUCML010000009.1"/>
</dbReference>
<dbReference type="EMBL" id="JAUCML010000009">
    <property type="protein sequence ID" value="MDM7886168.1"/>
    <property type="molecule type" value="Genomic_DNA"/>
</dbReference>
<evidence type="ECO:0000256" key="1">
    <source>
        <dbReference type="ARBA" id="ARBA00022676"/>
    </source>
</evidence>
<dbReference type="InterPro" id="IPR028098">
    <property type="entry name" value="Glyco_trans_4-like_N"/>
</dbReference>
<keyword evidence="2 5" id="KW-0808">Transferase</keyword>
<protein>
    <submittedName>
        <fullName evidence="5">Glycosyltransferase family 4 protein</fullName>
        <ecNumber evidence="5">2.4.-.-</ecNumber>
    </submittedName>
</protein>
<proteinExistence type="predicted"/>
<accession>A0ABT7T9A9</accession>
<evidence type="ECO:0000256" key="2">
    <source>
        <dbReference type="ARBA" id="ARBA00022679"/>
    </source>
</evidence>